<dbReference type="InterPro" id="IPR036770">
    <property type="entry name" value="Ankyrin_rpt-contain_sf"/>
</dbReference>
<proteinExistence type="predicted"/>
<keyword evidence="1" id="KW-0040">ANK repeat</keyword>
<feature type="compositionally biased region" description="Acidic residues" evidence="2">
    <location>
        <begin position="223"/>
        <end position="239"/>
    </location>
</feature>
<dbReference type="SUPFAM" id="SSF52540">
    <property type="entry name" value="P-loop containing nucleoside triphosphate hydrolases"/>
    <property type="match status" value="1"/>
</dbReference>
<evidence type="ECO:0000313" key="4">
    <source>
        <dbReference type="EMBL" id="KAL3796122.1"/>
    </source>
</evidence>
<sequence>MTCSSASLITVASETKHGMANQDYTSCVEPRVKDEGKGTSPLHFPTCVAAPSAVEGGETSTHDAKTRPKIYGRSIDLKRLQTIYEAVSMGHQQAGVSSCDSGPACAMVSDSCVVFVTGLAGVGKSALVHEFINANQLHSNRIERRRRLSDESWRKNKLPFMHVSIRFCDAGDSDTACGSSQLGHQLSELHDSLEAIALKISRQVSIQTNNFTRAESRRRDDDSTSSDEDSITEFDETSQEEAPGTQLELNEILSINKPKSKESLCDLLKFIGKYVTQPFVMFFDDLQNVEAGSCDVLSFLLRSSLSNVMIICASRAFGSTQDHPMQNLTRSLDERQGRLVETLTVHPLPLEVITKFTADCLQKDPHEAAIVAKTVYINTMGVISYVIQALTEAVLENVLHYDTSVGDWRWELNKVYVLTDYVSSDGSIFESLKLRLNHLPTDVRLMMILMSCLSHDTTFRAPLLVDVMEIGGNPLDEKTIENYVQLALNEGFFAETCPSSNHTVQFAHPVIRKACQVFITDQERHSIFLRVFTCRFDKWNRERPHKKWYKKEMSFLVEFFDLLDLSSGCRRAGRNRRNKGQLSKSMGPSISVISKEDGKDVRLSDCRDEIAPLQNVRKKSGDRNRRGTEVMLSKSMSHMDISDIQDLESSLADDAEKSLLYTSKPKKTSPRSMVELLSDKITRHGGRPLNTTKQILDYLFFPHITEPKSWLLKHGSVFVGTSPGTMLDIGNERELMFFTHGFIVADIALKDIFRLYFALSDEEFLTAAALIDYVRTKLNTKNIDSGLEEEIVYECLCHLTVPQPKNLVAALFEKLDPNKFQESLEGFITRSAYSSMCMQDSDRATKVEKAKLFSSIARVDSLDVSHVNDPRSVEIYNSCLADASFSVTPFNEEDETIHFVCATNKDRDSWLSKFQQHVIEAWENSSDVEMLKKQAKLGWQHLVVRSSPTTFVILDDHSGLEKFLDKNRVDLNTLDDYNGYSALHYATILGHTRCVDVLLRKGAAAKLQDKNGLSPMIHAVALGHDDAANLIEAHGSKRQDAVKSVEEDEEIRKAAIKATSESLRSLELSDNTIMDYSCVSGSLPTLNRHRKSDSCSHLTPKCIRNSQHEQTTQSILRGAGSQSAPTILRATSLEDFKHCSISARRVYWADVAGKPESLRSIVTYELSENDNSDDDSIDITDTSTSQETMQSEDEADDDTGDISKADYEKLTNLSLSPILPQRRSSRNKMTAEIGRNLLGRPTPSILSTNSNESEDLFLGSTRKHPSPSFGFDIDPESLIPTRTKVGKAPVGTKRFTGDTGGTF</sequence>
<evidence type="ECO:0000256" key="1">
    <source>
        <dbReference type="PROSITE-ProRule" id="PRU00023"/>
    </source>
</evidence>
<name>A0ABD3Q6W1_9STRA</name>
<dbReference type="InterPro" id="IPR041664">
    <property type="entry name" value="AAA_16"/>
</dbReference>
<dbReference type="Gene3D" id="1.25.40.20">
    <property type="entry name" value="Ankyrin repeat-containing domain"/>
    <property type="match status" value="1"/>
</dbReference>
<gene>
    <name evidence="4" type="ORF">HJC23_000625</name>
</gene>
<dbReference type="Pfam" id="PF12796">
    <property type="entry name" value="Ank_2"/>
    <property type="match status" value="1"/>
</dbReference>
<dbReference type="SMART" id="SM00248">
    <property type="entry name" value="ANK"/>
    <property type="match status" value="2"/>
</dbReference>
<dbReference type="Pfam" id="PF13191">
    <property type="entry name" value="AAA_16"/>
    <property type="match status" value="1"/>
</dbReference>
<feature type="compositionally biased region" description="Acidic residues" evidence="2">
    <location>
        <begin position="1169"/>
        <end position="1178"/>
    </location>
</feature>
<accession>A0ABD3Q6W1</accession>
<dbReference type="InterPro" id="IPR053159">
    <property type="entry name" value="Hybrid_Histidine_Kinase"/>
</dbReference>
<dbReference type="PROSITE" id="PS50088">
    <property type="entry name" value="ANK_REPEAT"/>
    <property type="match status" value="1"/>
</dbReference>
<dbReference type="PANTHER" id="PTHR43642:SF1">
    <property type="entry name" value="HYBRID SIGNAL TRANSDUCTION HISTIDINE KINASE G"/>
    <property type="match status" value="1"/>
</dbReference>
<dbReference type="PROSITE" id="PS50297">
    <property type="entry name" value="ANK_REP_REGION"/>
    <property type="match status" value="1"/>
</dbReference>
<feature type="region of interest" description="Disordered" evidence="2">
    <location>
        <begin position="211"/>
        <end position="243"/>
    </location>
</feature>
<evidence type="ECO:0000259" key="3">
    <source>
        <dbReference type="Pfam" id="PF13191"/>
    </source>
</evidence>
<feature type="compositionally biased region" description="Acidic residues" evidence="2">
    <location>
        <begin position="1190"/>
        <end position="1200"/>
    </location>
</feature>
<dbReference type="EMBL" id="JABMIG020000065">
    <property type="protein sequence ID" value="KAL3796122.1"/>
    <property type="molecule type" value="Genomic_DNA"/>
</dbReference>
<evidence type="ECO:0000313" key="5">
    <source>
        <dbReference type="Proteomes" id="UP001516023"/>
    </source>
</evidence>
<keyword evidence="5" id="KW-1185">Reference proteome</keyword>
<feature type="region of interest" description="Disordered" evidence="2">
    <location>
        <begin position="1169"/>
        <end position="1202"/>
    </location>
</feature>
<comment type="caution">
    <text evidence="4">The sequence shown here is derived from an EMBL/GenBank/DDBJ whole genome shotgun (WGS) entry which is preliminary data.</text>
</comment>
<feature type="domain" description="Orc1-like AAA ATPase" evidence="3">
    <location>
        <begin position="112"/>
        <end position="311"/>
    </location>
</feature>
<dbReference type="SUPFAM" id="SSF48403">
    <property type="entry name" value="Ankyrin repeat"/>
    <property type="match status" value="1"/>
</dbReference>
<evidence type="ECO:0000256" key="2">
    <source>
        <dbReference type="SAM" id="MobiDB-lite"/>
    </source>
</evidence>
<dbReference type="InterPro" id="IPR027417">
    <property type="entry name" value="P-loop_NTPase"/>
</dbReference>
<reference evidence="4 5" key="1">
    <citation type="journal article" date="2020" name="G3 (Bethesda)">
        <title>Improved Reference Genome for Cyclotella cryptica CCMP332, a Model for Cell Wall Morphogenesis, Salinity Adaptation, and Lipid Production in Diatoms (Bacillariophyta).</title>
        <authorList>
            <person name="Roberts W.R."/>
            <person name="Downey K.M."/>
            <person name="Ruck E.C."/>
            <person name="Traller J.C."/>
            <person name="Alverson A.J."/>
        </authorList>
    </citation>
    <scope>NUCLEOTIDE SEQUENCE [LARGE SCALE GENOMIC DNA]</scope>
    <source>
        <strain evidence="4 5">CCMP332</strain>
    </source>
</reference>
<dbReference type="Proteomes" id="UP001516023">
    <property type="component" value="Unassembled WGS sequence"/>
</dbReference>
<feature type="repeat" description="ANK" evidence="1">
    <location>
        <begin position="978"/>
        <end position="1010"/>
    </location>
</feature>
<organism evidence="4 5">
    <name type="scientific">Cyclotella cryptica</name>
    <dbReference type="NCBI Taxonomy" id="29204"/>
    <lineage>
        <taxon>Eukaryota</taxon>
        <taxon>Sar</taxon>
        <taxon>Stramenopiles</taxon>
        <taxon>Ochrophyta</taxon>
        <taxon>Bacillariophyta</taxon>
        <taxon>Coscinodiscophyceae</taxon>
        <taxon>Thalassiosirophycidae</taxon>
        <taxon>Stephanodiscales</taxon>
        <taxon>Stephanodiscaceae</taxon>
        <taxon>Cyclotella</taxon>
    </lineage>
</organism>
<dbReference type="PANTHER" id="PTHR43642">
    <property type="entry name" value="HYBRID SIGNAL TRANSDUCTION HISTIDINE KINASE G"/>
    <property type="match status" value="1"/>
</dbReference>
<dbReference type="InterPro" id="IPR002110">
    <property type="entry name" value="Ankyrin_rpt"/>
</dbReference>
<protein>
    <recommendedName>
        <fullName evidence="3">Orc1-like AAA ATPase domain-containing protein</fullName>
    </recommendedName>
</protein>